<feature type="compositionally biased region" description="Basic and acidic residues" evidence="1">
    <location>
        <begin position="1"/>
        <end position="10"/>
    </location>
</feature>
<dbReference type="AlphaFoldDB" id="A0A6J4N086"/>
<reference evidence="2" key="1">
    <citation type="submission" date="2020-02" db="EMBL/GenBank/DDBJ databases">
        <authorList>
            <person name="Meier V. D."/>
        </authorList>
    </citation>
    <scope>NUCLEOTIDE SEQUENCE</scope>
    <source>
        <strain evidence="2">AVDCRST_MAG21</strain>
    </source>
</reference>
<feature type="region of interest" description="Disordered" evidence="1">
    <location>
        <begin position="89"/>
        <end position="109"/>
    </location>
</feature>
<feature type="compositionally biased region" description="Polar residues" evidence="1">
    <location>
        <begin position="38"/>
        <end position="56"/>
    </location>
</feature>
<dbReference type="InterPro" id="IPR021425">
    <property type="entry name" value="DUF3072"/>
</dbReference>
<evidence type="ECO:0008006" key="3">
    <source>
        <dbReference type="Google" id="ProtNLM"/>
    </source>
</evidence>
<dbReference type="Pfam" id="PF11272">
    <property type="entry name" value="DUF3072"/>
    <property type="match status" value="1"/>
</dbReference>
<protein>
    <recommendedName>
        <fullName evidence="3">DUF3072 domain-containing protein</fullName>
    </recommendedName>
</protein>
<evidence type="ECO:0000256" key="1">
    <source>
        <dbReference type="SAM" id="MobiDB-lite"/>
    </source>
</evidence>
<feature type="region of interest" description="Disordered" evidence="1">
    <location>
        <begin position="1"/>
        <end position="67"/>
    </location>
</feature>
<evidence type="ECO:0000313" key="2">
    <source>
        <dbReference type="EMBL" id="CAA9371507.1"/>
    </source>
</evidence>
<name>A0A6J4N086_9ACTN</name>
<sequence length="109" mass="11669">MPATLRDHLAQVDQVVHPPTRAKPRTSDPSGTFAVMSTGPTDPAQSGLQKDPSNWATGDEPPTPSQLSYLQTLANETDTEVPQDLTKAKASELIDQLRGKSSRVDDDGS</sequence>
<gene>
    <name evidence="2" type="ORF">AVDCRST_MAG21-839</name>
</gene>
<proteinExistence type="predicted"/>
<accession>A0A6J4N086</accession>
<organism evidence="2">
    <name type="scientific">uncultured Nocardioidaceae bacterium</name>
    <dbReference type="NCBI Taxonomy" id="253824"/>
    <lineage>
        <taxon>Bacteria</taxon>
        <taxon>Bacillati</taxon>
        <taxon>Actinomycetota</taxon>
        <taxon>Actinomycetes</taxon>
        <taxon>Propionibacteriales</taxon>
        <taxon>Nocardioidaceae</taxon>
        <taxon>environmental samples</taxon>
    </lineage>
</organism>
<dbReference type="EMBL" id="CADCUL010000090">
    <property type="protein sequence ID" value="CAA9371507.1"/>
    <property type="molecule type" value="Genomic_DNA"/>
</dbReference>